<gene>
    <name evidence="4" type="primary">OXLD1</name>
</gene>
<protein>
    <submittedName>
        <fullName evidence="4">Oxidoreductase-like domain-containing protein 1</fullName>
    </submittedName>
</protein>
<dbReference type="RefSeq" id="XP_060027772.1">
    <property type="nucleotide sequence ID" value="XM_060171789.1"/>
</dbReference>
<accession>A0ABM3VTW8</accession>
<dbReference type="InterPro" id="IPR019180">
    <property type="entry name" value="Oxidoreductase-like_N"/>
</dbReference>
<feature type="domain" description="Oxidoreductase-like" evidence="2">
    <location>
        <begin position="77"/>
        <end position="106"/>
    </location>
</feature>
<proteinExistence type="predicted"/>
<dbReference type="Pfam" id="PF09791">
    <property type="entry name" value="Oxidored-like"/>
    <property type="match status" value="1"/>
</dbReference>
<name>A0ABM3VTW8_ERIEU</name>
<dbReference type="PANTHER" id="PTHR21193">
    <property type="entry name" value="OXIDOREDUCTASE-LIKE DOMAIN-CONTAINING PROTEIN 1"/>
    <property type="match status" value="1"/>
</dbReference>
<dbReference type="PANTHER" id="PTHR21193:SF3">
    <property type="entry name" value="OXIDOREDUCTASE-LIKE DOMAIN-CONTAINING PROTEIN 1"/>
    <property type="match status" value="1"/>
</dbReference>
<evidence type="ECO:0000256" key="1">
    <source>
        <dbReference type="SAM" id="MobiDB-lite"/>
    </source>
</evidence>
<evidence type="ECO:0000313" key="3">
    <source>
        <dbReference type="Proteomes" id="UP001652624"/>
    </source>
</evidence>
<feature type="region of interest" description="Disordered" evidence="1">
    <location>
        <begin position="1"/>
        <end position="83"/>
    </location>
</feature>
<keyword evidence="3" id="KW-1185">Reference proteome</keyword>
<feature type="compositionally biased region" description="Pro residues" evidence="1">
    <location>
        <begin position="72"/>
        <end position="81"/>
    </location>
</feature>
<dbReference type="GeneID" id="107523237"/>
<feature type="region of interest" description="Disordered" evidence="1">
    <location>
        <begin position="140"/>
        <end position="163"/>
    </location>
</feature>
<dbReference type="InterPro" id="IPR039251">
    <property type="entry name" value="OXLD1"/>
</dbReference>
<sequence>MLLRSVVGGGGGMTTAALSPGPRLHANRDWCRRLPGGSSAFPPHRGCGTDPGKGGAPADSDGSGQPSEAPAESPPLPPDLQPPTNCCMRGCPNCVWVEYADRLQQHCGDGGARALAALEQRVADEGLRAFLRVEMRLRAARAPEPSAPAPAPLPKARTGGTRE</sequence>
<evidence type="ECO:0000259" key="2">
    <source>
        <dbReference type="Pfam" id="PF09791"/>
    </source>
</evidence>
<evidence type="ECO:0000313" key="4">
    <source>
        <dbReference type="RefSeq" id="XP_060027772.1"/>
    </source>
</evidence>
<organism evidence="3 4">
    <name type="scientific">Erinaceus europaeus</name>
    <name type="common">Western European hedgehog</name>
    <dbReference type="NCBI Taxonomy" id="9365"/>
    <lineage>
        <taxon>Eukaryota</taxon>
        <taxon>Metazoa</taxon>
        <taxon>Chordata</taxon>
        <taxon>Craniata</taxon>
        <taxon>Vertebrata</taxon>
        <taxon>Euteleostomi</taxon>
        <taxon>Mammalia</taxon>
        <taxon>Eutheria</taxon>
        <taxon>Laurasiatheria</taxon>
        <taxon>Eulipotyphla</taxon>
        <taxon>Erinaceidae</taxon>
        <taxon>Erinaceinae</taxon>
        <taxon>Erinaceus</taxon>
    </lineage>
</organism>
<dbReference type="Proteomes" id="UP001652624">
    <property type="component" value="Chromosome 14"/>
</dbReference>
<reference evidence="4" key="1">
    <citation type="submission" date="2025-08" db="UniProtKB">
        <authorList>
            <consortium name="RefSeq"/>
        </authorList>
    </citation>
    <scope>IDENTIFICATION</scope>
</reference>